<dbReference type="InterPro" id="IPR024193">
    <property type="entry name" value="Ku80"/>
</dbReference>
<evidence type="ECO:0000259" key="21">
    <source>
        <dbReference type="PROSITE" id="PS50234"/>
    </source>
</evidence>
<evidence type="ECO:0000256" key="9">
    <source>
        <dbReference type="ARBA" id="ARBA00022801"/>
    </source>
</evidence>
<feature type="compositionally biased region" description="Polar residues" evidence="20">
    <location>
        <begin position="300"/>
        <end position="314"/>
    </location>
</feature>
<organism evidence="22 23">
    <name type="scientific">Lineolata rhizophorae</name>
    <dbReference type="NCBI Taxonomy" id="578093"/>
    <lineage>
        <taxon>Eukaryota</taxon>
        <taxon>Fungi</taxon>
        <taxon>Dikarya</taxon>
        <taxon>Ascomycota</taxon>
        <taxon>Pezizomycotina</taxon>
        <taxon>Dothideomycetes</taxon>
        <taxon>Dothideomycetes incertae sedis</taxon>
        <taxon>Lineolatales</taxon>
        <taxon>Lineolataceae</taxon>
        <taxon>Lineolata</taxon>
    </lineage>
</organism>
<keyword evidence="10 19" id="KW-0347">Helicase</keyword>
<evidence type="ECO:0000256" key="15">
    <source>
        <dbReference type="ARBA" id="ARBA00023204"/>
    </source>
</evidence>
<evidence type="ECO:0000256" key="20">
    <source>
        <dbReference type="SAM" id="MobiDB-lite"/>
    </source>
</evidence>
<dbReference type="FunFam" id="3.40.50.410:FF:000073">
    <property type="entry name" value="ATP-dependent DNA helicase II subunit 2"/>
    <property type="match status" value="1"/>
</dbReference>
<evidence type="ECO:0000256" key="19">
    <source>
        <dbReference type="PIRNR" id="PIRNR016570"/>
    </source>
</evidence>
<dbReference type="GO" id="GO:0000723">
    <property type="term" value="P:telomere maintenance"/>
    <property type="evidence" value="ECO:0007669"/>
    <property type="project" value="InterPro"/>
</dbReference>
<feature type="domain" description="VWFA" evidence="21">
    <location>
        <begin position="6"/>
        <end position="211"/>
    </location>
</feature>
<evidence type="ECO:0000256" key="2">
    <source>
        <dbReference type="ARBA" id="ARBA00004574"/>
    </source>
</evidence>
<evidence type="ECO:0000256" key="13">
    <source>
        <dbReference type="ARBA" id="ARBA00023125"/>
    </source>
</evidence>
<dbReference type="EC" id="3.6.4.12" evidence="4 19"/>
<dbReference type="InterPro" id="IPR036465">
    <property type="entry name" value="vWFA_dom_sf"/>
</dbReference>
<keyword evidence="23" id="KW-1185">Reference proteome</keyword>
<dbReference type="InterPro" id="IPR036494">
    <property type="entry name" value="Ku_C_sf"/>
</dbReference>
<keyword evidence="7 19" id="KW-0547">Nucleotide-binding</keyword>
<keyword evidence="11 19" id="KW-0067">ATP-binding</keyword>
<protein>
    <recommendedName>
        <fullName evidence="5 19">ATP-dependent DNA helicase II subunit 2</fullName>
        <ecNumber evidence="4 19">3.6.4.12</ecNumber>
    </recommendedName>
</protein>
<keyword evidence="8 19" id="KW-0227">DNA damage</keyword>
<dbReference type="GO" id="GO:0003678">
    <property type="term" value="F:DNA helicase activity"/>
    <property type="evidence" value="ECO:0007669"/>
    <property type="project" value="UniProtKB-EC"/>
</dbReference>
<dbReference type="GO" id="GO:0042162">
    <property type="term" value="F:telomeric DNA binding"/>
    <property type="evidence" value="ECO:0007669"/>
    <property type="project" value="InterPro"/>
</dbReference>
<dbReference type="SMART" id="SM00559">
    <property type="entry name" value="Ku78"/>
    <property type="match status" value="1"/>
</dbReference>
<keyword evidence="14 19" id="KW-0233">DNA recombination</keyword>
<dbReference type="GO" id="GO:0005524">
    <property type="term" value="F:ATP binding"/>
    <property type="evidence" value="ECO:0007669"/>
    <property type="project" value="UniProtKB-UniRule"/>
</dbReference>
<dbReference type="PANTHER" id="PTHR12604">
    <property type="entry name" value="KU AUTOANTIGEN DNA HELICASE"/>
    <property type="match status" value="1"/>
</dbReference>
<dbReference type="GO" id="GO:0043564">
    <property type="term" value="C:Ku70:Ku80 complex"/>
    <property type="evidence" value="ECO:0007669"/>
    <property type="project" value="InterPro"/>
</dbReference>
<reference evidence="22" key="1">
    <citation type="journal article" date="2020" name="Stud. Mycol.">
        <title>101 Dothideomycetes genomes: a test case for predicting lifestyles and emergence of pathogens.</title>
        <authorList>
            <person name="Haridas S."/>
            <person name="Albert R."/>
            <person name="Binder M."/>
            <person name="Bloem J."/>
            <person name="Labutti K."/>
            <person name="Salamov A."/>
            <person name="Andreopoulos B."/>
            <person name="Baker S."/>
            <person name="Barry K."/>
            <person name="Bills G."/>
            <person name="Bluhm B."/>
            <person name="Cannon C."/>
            <person name="Castanera R."/>
            <person name="Culley D."/>
            <person name="Daum C."/>
            <person name="Ezra D."/>
            <person name="Gonzalez J."/>
            <person name="Henrissat B."/>
            <person name="Kuo A."/>
            <person name="Liang C."/>
            <person name="Lipzen A."/>
            <person name="Lutzoni F."/>
            <person name="Magnuson J."/>
            <person name="Mondo S."/>
            <person name="Nolan M."/>
            <person name="Ohm R."/>
            <person name="Pangilinan J."/>
            <person name="Park H.-J."/>
            <person name="Ramirez L."/>
            <person name="Alfaro M."/>
            <person name="Sun H."/>
            <person name="Tritt A."/>
            <person name="Yoshinaga Y."/>
            <person name="Zwiers L.-H."/>
            <person name="Turgeon B."/>
            <person name="Goodwin S."/>
            <person name="Spatafora J."/>
            <person name="Crous P."/>
            <person name="Grigoriev I."/>
        </authorList>
    </citation>
    <scope>NUCLEOTIDE SEQUENCE</scope>
    <source>
        <strain evidence="22">ATCC 16933</strain>
    </source>
</reference>
<comment type="function">
    <text evidence="17">Single-stranded DNA-dependent ATP-dependent helicase. Involved in non-homologous end joining (NHEJ) DNA double strand break repair. DNA-binding is sequence-independent but has a high affinity to nicks in double-stranded DNA and to the ends of duplex DNA. Binds to naturally occurring chromosomal ends, and therefore provides chromosomal end protection. Required also for telomere recombination to repair telomeric ends in the absence of telomerase. KU70, of the KU70/KU80 heterodimer, binds to the stem loop of TLC1, the RNA component of telomerase. Involved in telomere maintenance. Interacts with telomeric repeats and subtelomeric sequences thereby controlling telomere length and protecting against subtelomeric rearrangement. Maintains telomeric chromatin, which is involved in silencing the expression of genes located at the telomere. Required for mating-type switching.</text>
</comment>
<evidence type="ECO:0000256" key="16">
    <source>
        <dbReference type="ARBA" id="ARBA00023242"/>
    </source>
</evidence>
<keyword evidence="15 19" id="KW-0234">DNA repair</keyword>
<dbReference type="InterPro" id="IPR005161">
    <property type="entry name" value="Ku_N"/>
</dbReference>
<dbReference type="GO" id="GO:0000781">
    <property type="term" value="C:chromosome, telomeric region"/>
    <property type="evidence" value="ECO:0007669"/>
    <property type="project" value="UniProtKB-SubCell"/>
</dbReference>
<evidence type="ECO:0000256" key="5">
    <source>
        <dbReference type="ARBA" id="ARBA00021792"/>
    </source>
</evidence>
<dbReference type="PIRSF" id="PIRSF016570">
    <property type="entry name" value="Ku80"/>
    <property type="match status" value="1"/>
</dbReference>
<dbReference type="InterPro" id="IPR016194">
    <property type="entry name" value="SPOC-like_C_dom_sf"/>
</dbReference>
<feature type="region of interest" description="Disordered" evidence="20">
    <location>
        <begin position="268"/>
        <end position="323"/>
    </location>
</feature>
<dbReference type="GO" id="GO:0016787">
    <property type="term" value="F:hydrolase activity"/>
    <property type="evidence" value="ECO:0007669"/>
    <property type="project" value="UniProtKB-KW"/>
</dbReference>
<dbReference type="Gene3D" id="1.25.40.240">
    <property type="entry name" value="Ku, C-terminal domain"/>
    <property type="match status" value="1"/>
</dbReference>
<evidence type="ECO:0000256" key="12">
    <source>
        <dbReference type="ARBA" id="ARBA00022895"/>
    </source>
</evidence>
<comment type="catalytic activity">
    <reaction evidence="18 19">
        <text>ATP + H2O = ADP + phosphate + H(+)</text>
        <dbReference type="Rhea" id="RHEA:13065"/>
        <dbReference type="ChEBI" id="CHEBI:15377"/>
        <dbReference type="ChEBI" id="CHEBI:15378"/>
        <dbReference type="ChEBI" id="CHEBI:30616"/>
        <dbReference type="ChEBI" id="CHEBI:43474"/>
        <dbReference type="ChEBI" id="CHEBI:456216"/>
        <dbReference type="EC" id="3.6.4.12"/>
    </reaction>
</comment>
<dbReference type="Pfam" id="PF02735">
    <property type="entry name" value="Ku"/>
    <property type="match status" value="1"/>
</dbReference>
<dbReference type="SUPFAM" id="SSF101420">
    <property type="entry name" value="C-terminal domain of Ku80"/>
    <property type="match status" value="1"/>
</dbReference>
<dbReference type="OrthoDB" id="30826at2759"/>
<keyword evidence="6" id="KW-0158">Chromosome</keyword>
<dbReference type="AlphaFoldDB" id="A0A6A6NW95"/>
<dbReference type="InterPro" id="IPR014893">
    <property type="entry name" value="Ku_PK_bind"/>
</dbReference>
<dbReference type="InterPro" id="IPR002035">
    <property type="entry name" value="VWF_A"/>
</dbReference>
<accession>A0A6A6NW95</accession>
<dbReference type="EMBL" id="MU001685">
    <property type="protein sequence ID" value="KAF2455774.1"/>
    <property type="molecule type" value="Genomic_DNA"/>
</dbReference>
<keyword evidence="12" id="KW-0779">Telomere</keyword>
<proteinExistence type="inferred from homology"/>
<dbReference type="GO" id="GO:0003684">
    <property type="term" value="F:damaged DNA binding"/>
    <property type="evidence" value="ECO:0007669"/>
    <property type="project" value="InterPro"/>
</dbReference>
<gene>
    <name evidence="22" type="ORF">BDY21DRAFT_348648</name>
</gene>
<keyword evidence="13 19" id="KW-0238">DNA-binding</keyword>
<dbReference type="Gene3D" id="3.40.50.410">
    <property type="entry name" value="von Willebrand factor, type A domain"/>
    <property type="match status" value="1"/>
</dbReference>
<evidence type="ECO:0000256" key="17">
    <source>
        <dbReference type="ARBA" id="ARBA00024890"/>
    </source>
</evidence>
<sequence>MADKEASIFIVDVSRSMGKKHNGREKTDLDWAMTYVWDKITTAMAGGRKTLHFGVVGLRTDGTDNPLSDDEGYANISVFQSPKQCLMPDIRALHEKIKPSNVNQGDPISALVLATYMMGEHTRKLKYIRRIYLITNGCGPMDTDEIAEIAGKINEDNIELLILGVDFDDPEFGFKEENKDKVKAENEAILRSLAENCNGVFATMADVISNINIPATRDVRPVPSFKGDLTLGDVENYESAMSIDVERYPRVRVARPLIASEFVRRSNVGPTEDSAQSSHTLGRDGDDAHLANPSHGLVSAKNNPTYTVEDSQAPSGKREVERSELDKGYEYGSTVCHVSEYEMNLFKFENRKGLEIVGFVDRNKYKRFFHMSETNMIVASRINEKAKLALSSFIHALHELETYAVARLVVKDGNNPVIVLLAPEIEDENECLVDVELPFAEDLRDYKFPPLDRIITISGKKLVEHRYLPSDDLMNAMSDYVDSMDISTFAKDEEGNPCEYAALDDIYSPIVHRVQKTLQFRAVNTTEEIPPPASILTKYSQPPEGLIQQAQPYLQKVLAAANVKKVSPKQKGRKRARSVDKPLSGLDVGALLAQPSNKRTKISAENAIPEFKQLLATTEDITTIKDAAQQLAGIAADYIRHSLGDSGYGRAIEALRVLREEMTELEEPGVWNGILIDLKEKIVKGKLGGDRKEMWWRIRANRLGLVDKRVSEFSGVSEEEAKAFLTARLP</sequence>
<evidence type="ECO:0000256" key="18">
    <source>
        <dbReference type="ARBA" id="ARBA00047995"/>
    </source>
</evidence>
<dbReference type="FunFam" id="1.10.1600.10:FF:000002">
    <property type="entry name" value="X-ray repair cross-complementing protein 5"/>
    <property type="match status" value="1"/>
</dbReference>
<name>A0A6A6NW95_9PEZI</name>
<dbReference type="Gene3D" id="1.10.1600.10">
    <property type="match status" value="1"/>
</dbReference>
<dbReference type="GO" id="GO:0003690">
    <property type="term" value="F:double-stranded DNA binding"/>
    <property type="evidence" value="ECO:0007669"/>
    <property type="project" value="TreeGrafter"/>
</dbReference>
<evidence type="ECO:0000256" key="7">
    <source>
        <dbReference type="ARBA" id="ARBA00022741"/>
    </source>
</evidence>
<evidence type="ECO:0000313" key="23">
    <source>
        <dbReference type="Proteomes" id="UP000799766"/>
    </source>
</evidence>
<dbReference type="GO" id="GO:0006310">
    <property type="term" value="P:DNA recombination"/>
    <property type="evidence" value="ECO:0007669"/>
    <property type="project" value="UniProtKB-KW"/>
</dbReference>
<dbReference type="Pfam" id="PF03731">
    <property type="entry name" value="Ku_N"/>
    <property type="match status" value="1"/>
</dbReference>
<evidence type="ECO:0000313" key="22">
    <source>
        <dbReference type="EMBL" id="KAF2455774.1"/>
    </source>
</evidence>
<dbReference type="PANTHER" id="PTHR12604:SF4">
    <property type="entry name" value="X-RAY REPAIR CROSS-COMPLEMENTING PROTEIN 5"/>
    <property type="match status" value="1"/>
</dbReference>
<dbReference type="InterPro" id="IPR006164">
    <property type="entry name" value="DNA_bd_Ku70/Ku80"/>
</dbReference>
<dbReference type="CDD" id="cd00873">
    <property type="entry name" value="KU80"/>
    <property type="match status" value="1"/>
</dbReference>
<evidence type="ECO:0000256" key="11">
    <source>
        <dbReference type="ARBA" id="ARBA00022840"/>
    </source>
</evidence>
<evidence type="ECO:0000256" key="4">
    <source>
        <dbReference type="ARBA" id="ARBA00012551"/>
    </source>
</evidence>
<comment type="subcellular location">
    <subcellularLocation>
        <location evidence="2">Chromosome</location>
        <location evidence="2">Telomere</location>
    </subcellularLocation>
    <subcellularLocation>
        <location evidence="1 19">Nucleus</location>
    </subcellularLocation>
</comment>
<evidence type="ECO:0000256" key="14">
    <source>
        <dbReference type="ARBA" id="ARBA00023172"/>
    </source>
</evidence>
<dbReference type="SUPFAM" id="SSF100939">
    <property type="entry name" value="SPOC domain-like"/>
    <property type="match status" value="1"/>
</dbReference>
<dbReference type="Proteomes" id="UP000799766">
    <property type="component" value="Unassembled WGS sequence"/>
</dbReference>
<keyword evidence="16 19" id="KW-0539">Nucleus</keyword>
<evidence type="ECO:0000256" key="8">
    <source>
        <dbReference type="ARBA" id="ARBA00022763"/>
    </source>
</evidence>
<dbReference type="SUPFAM" id="SSF53300">
    <property type="entry name" value="vWA-like"/>
    <property type="match status" value="1"/>
</dbReference>
<dbReference type="Pfam" id="PF08785">
    <property type="entry name" value="Ku_PK_bind"/>
    <property type="match status" value="1"/>
</dbReference>
<evidence type="ECO:0000256" key="1">
    <source>
        <dbReference type="ARBA" id="ARBA00004123"/>
    </source>
</evidence>
<dbReference type="Gene3D" id="2.40.290.10">
    <property type="match status" value="1"/>
</dbReference>
<evidence type="ECO:0000256" key="3">
    <source>
        <dbReference type="ARBA" id="ARBA00007726"/>
    </source>
</evidence>
<evidence type="ECO:0000256" key="6">
    <source>
        <dbReference type="ARBA" id="ARBA00022454"/>
    </source>
</evidence>
<dbReference type="GO" id="GO:0006303">
    <property type="term" value="P:double-strand break repair via nonhomologous end joining"/>
    <property type="evidence" value="ECO:0007669"/>
    <property type="project" value="InterPro"/>
</dbReference>
<evidence type="ECO:0000256" key="10">
    <source>
        <dbReference type="ARBA" id="ARBA00022806"/>
    </source>
</evidence>
<dbReference type="PROSITE" id="PS50234">
    <property type="entry name" value="VWFA"/>
    <property type="match status" value="1"/>
</dbReference>
<keyword evidence="9 19" id="KW-0378">Hydrolase</keyword>
<comment type="similarity">
    <text evidence="3 19">Belongs to the ku80 family.</text>
</comment>